<keyword evidence="12" id="KW-1185">Reference proteome</keyword>
<feature type="compositionally biased region" description="Low complexity" evidence="10">
    <location>
        <begin position="200"/>
        <end position="210"/>
    </location>
</feature>
<keyword evidence="6" id="KW-0472">Membrane</keyword>
<dbReference type="GO" id="GO:0060828">
    <property type="term" value="P:regulation of canonical Wnt signaling pathway"/>
    <property type="evidence" value="ECO:0007669"/>
    <property type="project" value="TreeGrafter"/>
</dbReference>
<evidence type="ECO:0000256" key="9">
    <source>
        <dbReference type="ARBA" id="ARBA00042108"/>
    </source>
</evidence>
<comment type="subcellular location">
    <subcellularLocation>
        <location evidence="1">Cell membrane</location>
        <topology evidence="1">Peripheral membrane protein</topology>
    </subcellularLocation>
</comment>
<feature type="non-terminal residue" evidence="11">
    <location>
        <position position="1"/>
    </location>
</feature>
<comment type="similarity">
    <text evidence="2">Belongs to the Amer family.</text>
</comment>
<comment type="function">
    <text evidence="7">Negative regulator of the canonical Wnt signaling pathway involved in neuroectodermal patterning. Acts by specifically binding phosphatidylinositol 4,5-bisphosphate (PtdIns(4,5)P2), translocating to the cell membrane and interacting with key regulators of the canonical Wnt signaling pathway, such as components of the beta-catenin destruction complex.</text>
</comment>
<evidence type="ECO:0000256" key="5">
    <source>
        <dbReference type="ARBA" id="ARBA00023121"/>
    </source>
</evidence>
<keyword evidence="5" id="KW-0446">Lipid-binding</keyword>
<feature type="region of interest" description="Disordered" evidence="10">
    <location>
        <begin position="378"/>
        <end position="524"/>
    </location>
</feature>
<dbReference type="GO" id="GO:0005886">
    <property type="term" value="C:plasma membrane"/>
    <property type="evidence" value="ECO:0007669"/>
    <property type="project" value="UniProtKB-SubCell"/>
</dbReference>
<evidence type="ECO:0000256" key="1">
    <source>
        <dbReference type="ARBA" id="ARBA00004202"/>
    </source>
</evidence>
<evidence type="ECO:0000256" key="3">
    <source>
        <dbReference type="ARBA" id="ARBA00022475"/>
    </source>
</evidence>
<dbReference type="EMBL" id="VXBX01002915">
    <property type="protein sequence ID" value="NXP20154.1"/>
    <property type="molecule type" value="Genomic_DNA"/>
</dbReference>
<feature type="compositionally biased region" description="Basic and acidic residues" evidence="10">
    <location>
        <begin position="345"/>
        <end position="355"/>
    </location>
</feature>
<dbReference type="GO" id="GO:0008013">
    <property type="term" value="F:beta-catenin binding"/>
    <property type="evidence" value="ECO:0007669"/>
    <property type="project" value="TreeGrafter"/>
</dbReference>
<feature type="region of interest" description="Disordered" evidence="10">
    <location>
        <begin position="1"/>
        <end position="235"/>
    </location>
</feature>
<organism evidence="11 12">
    <name type="scientific">Scytalopus superciliaris</name>
    <dbReference type="NCBI Taxonomy" id="312124"/>
    <lineage>
        <taxon>Eukaryota</taxon>
        <taxon>Metazoa</taxon>
        <taxon>Chordata</taxon>
        <taxon>Craniata</taxon>
        <taxon>Vertebrata</taxon>
        <taxon>Euteleostomi</taxon>
        <taxon>Archelosauria</taxon>
        <taxon>Archosauria</taxon>
        <taxon>Dinosauria</taxon>
        <taxon>Saurischia</taxon>
        <taxon>Theropoda</taxon>
        <taxon>Coelurosauria</taxon>
        <taxon>Aves</taxon>
        <taxon>Neognathae</taxon>
        <taxon>Neoaves</taxon>
        <taxon>Telluraves</taxon>
        <taxon>Australaves</taxon>
        <taxon>Passeriformes</taxon>
        <taxon>Rhinocryptidae</taxon>
        <taxon>Scytalopus</taxon>
    </lineage>
</organism>
<keyword evidence="3" id="KW-1003">Cell membrane</keyword>
<protein>
    <recommendedName>
        <fullName evidence="8">APC membrane recruitment protein 2</fullName>
    </recommendedName>
    <alternativeName>
        <fullName evidence="9">Protein FAM123A</fullName>
    </alternativeName>
</protein>
<evidence type="ECO:0000313" key="11">
    <source>
        <dbReference type="EMBL" id="NXP20154.1"/>
    </source>
</evidence>
<dbReference type="PANTHER" id="PTHR22237">
    <property type="entry name" value="APC MEMBRANE RECRUITMENT PROTEIN 2-RELATED"/>
    <property type="match status" value="1"/>
</dbReference>
<accession>A0A7L1YGS2</accession>
<feature type="non-terminal residue" evidence="11">
    <location>
        <position position="552"/>
    </location>
</feature>
<feature type="compositionally biased region" description="Basic and acidic residues" evidence="10">
    <location>
        <begin position="74"/>
        <end position="92"/>
    </location>
</feature>
<dbReference type="GO" id="GO:0005546">
    <property type="term" value="F:phosphatidylinositol-4,5-bisphosphate binding"/>
    <property type="evidence" value="ECO:0007669"/>
    <property type="project" value="TreeGrafter"/>
</dbReference>
<evidence type="ECO:0000256" key="6">
    <source>
        <dbReference type="ARBA" id="ARBA00023136"/>
    </source>
</evidence>
<dbReference type="InterPro" id="IPR019003">
    <property type="entry name" value="AMER"/>
</dbReference>
<feature type="compositionally biased region" description="Low complexity" evidence="10">
    <location>
        <begin position="94"/>
        <end position="107"/>
    </location>
</feature>
<gene>
    <name evidence="11" type="primary">Amer2</name>
    <name evidence="11" type="ORF">SCYSUP_R06314</name>
</gene>
<evidence type="ECO:0000256" key="4">
    <source>
        <dbReference type="ARBA" id="ARBA00022687"/>
    </source>
</evidence>
<keyword evidence="4" id="KW-0879">Wnt signaling pathway</keyword>
<reference evidence="11 12" key="1">
    <citation type="submission" date="2019-09" db="EMBL/GenBank/DDBJ databases">
        <title>Bird 10,000 Genomes (B10K) Project - Family phase.</title>
        <authorList>
            <person name="Zhang G."/>
        </authorList>
    </citation>
    <scope>NUCLEOTIDE SEQUENCE [LARGE SCALE GENOMIC DNA]</scope>
    <source>
        <strain evidence="11">B10K-DU-002-46</strain>
        <tissue evidence="11">Muscle</tissue>
    </source>
</reference>
<evidence type="ECO:0000256" key="8">
    <source>
        <dbReference type="ARBA" id="ARBA00039511"/>
    </source>
</evidence>
<dbReference type="PANTHER" id="PTHR22237:SF1">
    <property type="entry name" value="APC MEMBRANE RECRUITMENT PROTEIN 2"/>
    <property type="match status" value="1"/>
</dbReference>
<evidence type="ECO:0000256" key="10">
    <source>
        <dbReference type="SAM" id="MobiDB-lite"/>
    </source>
</evidence>
<dbReference type="GO" id="GO:0016055">
    <property type="term" value="P:Wnt signaling pathway"/>
    <property type="evidence" value="ECO:0007669"/>
    <property type="project" value="UniProtKB-KW"/>
</dbReference>
<feature type="compositionally biased region" description="Low complexity" evidence="10">
    <location>
        <begin position="462"/>
        <end position="476"/>
    </location>
</feature>
<dbReference type="Proteomes" id="UP000580825">
    <property type="component" value="Unassembled WGS sequence"/>
</dbReference>
<comment type="caution">
    <text evidence="11">The sequence shown here is derived from an EMBL/GenBank/DDBJ whole genome shotgun (WGS) entry which is preliminary data.</text>
</comment>
<feature type="compositionally biased region" description="Basic and acidic residues" evidence="10">
    <location>
        <begin position="379"/>
        <end position="392"/>
    </location>
</feature>
<sequence>MDSHCDCAEPPAAEQPSGRINKTAFKLFRRRKSGGTMPSIFGVRSRGGEGKGAGKPGMVRSRTHDGLADAVLESGKKEEPGGGDPQGREAQERPAGSLGGPAASAVAKSHSFFSLLRKNGRQKNGRQAEGAEPRAGGRQKKGLKGIFSSMRWHRKDKNGKEERGESSEPGPAALRRHQELSREPPEPGAGEVGTAKDAAITGDIPITTIPPVEPHCDSGQETAAAPDPSCVDPPSEQSIDRICLMFADVTSLKSFDSLTGCGDIIADHEEDVGGGSGVCEKSTPVASKLGAAKKHPTMVAYQGGGEEMASPDQVDDTCLQEFWDMLSQTDETQTGGGGGSGGGIKKPEGLKESRGTEGAQNRVVVKRGGLHQIAIHLNHKVEQKGREKEQHEGIPNSDEGYWDSTTPGPEEDGSTSIQKETIPRDSYSGDALYDLYAEPDETPPVGPTNEEVTSVPRSKPVSPITTTSSLRTPSSTAKDSKIPISIKHLSSHPASHGADASNSHHVPHHHLAKSEMHKTKIPVSKVLVRRVSNRGVTGTTVKAAMYQDSAKK</sequence>
<evidence type="ECO:0000256" key="2">
    <source>
        <dbReference type="ARBA" id="ARBA00007750"/>
    </source>
</evidence>
<feature type="compositionally biased region" description="Gly residues" evidence="10">
    <location>
        <begin position="334"/>
        <end position="344"/>
    </location>
</feature>
<feature type="compositionally biased region" description="Basic and acidic residues" evidence="10">
    <location>
        <begin position="176"/>
        <end position="185"/>
    </location>
</feature>
<name>A0A7L1YGS2_9PASS</name>
<dbReference type="AlphaFoldDB" id="A0A7L1YGS2"/>
<evidence type="ECO:0000256" key="7">
    <source>
        <dbReference type="ARBA" id="ARBA00037665"/>
    </source>
</evidence>
<proteinExistence type="inferred from homology"/>
<evidence type="ECO:0000313" key="12">
    <source>
        <dbReference type="Proteomes" id="UP000580825"/>
    </source>
</evidence>
<dbReference type="Pfam" id="PF09422">
    <property type="entry name" value="AMER"/>
    <property type="match status" value="2"/>
</dbReference>
<feature type="region of interest" description="Disordered" evidence="10">
    <location>
        <begin position="329"/>
        <end position="364"/>
    </location>
</feature>